<dbReference type="AlphaFoldDB" id="A0A2W2B7Y9"/>
<keyword evidence="9" id="KW-1185">Reference proteome</keyword>
<dbReference type="Proteomes" id="UP000248764">
    <property type="component" value="Unassembled WGS sequence"/>
</dbReference>
<evidence type="ECO:0000313" key="9">
    <source>
        <dbReference type="Proteomes" id="UP000248764"/>
    </source>
</evidence>
<keyword evidence="1" id="KW-0813">Transport</keyword>
<comment type="caution">
    <text evidence="8">The sequence shown here is derived from an EMBL/GenBank/DDBJ whole genome shotgun (WGS) entry which is preliminary data.</text>
</comment>
<evidence type="ECO:0000256" key="5">
    <source>
        <dbReference type="ARBA" id="ARBA00022967"/>
    </source>
</evidence>
<gene>
    <name evidence="8" type="ORF">C1I92_17555</name>
</gene>
<dbReference type="PROSITE" id="PS00211">
    <property type="entry name" value="ABC_TRANSPORTER_1"/>
    <property type="match status" value="1"/>
</dbReference>
<evidence type="ECO:0000256" key="1">
    <source>
        <dbReference type="ARBA" id="ARBA00022448"/>
    </source>
</evidence>
<dbReference type="InterPro" id="IPR012340">
    <property type="entry name" value="NA-bd_OB-fold"/>
</dbReference>
<dbReference type="PROSITE" id="PS50893">
    <property type="entry name" value="ABC_TRANSPORTER_2"/>
    <property type="match status" value="1"/>
</dbReference>
<dbReference type="Gene3D" id="2.40.50.100">
    <property type="match status" value="1"/>
</dbReference>
<dbReference type="InterPro" id="IPR003593">
    <property type="entry name" value="AAA+_ATPase"/>
</dbReference>
<evidence type="ECO:0000256" key="2">
    <source>
        <dbReference type="ARBA" id="ARBA00022475"/>
    </source>
</evidence>
<evidence type="ECO:0000256" key="6">
    <source>
        <dbReference type="ARBA" id="ARBA00023136"/>
    </source>
</evidence>
<evidence type="ECO:0000256" key="4">
    <source>
        <dbReference type="ARBA" id="ARBA00022840"/>
    </source>
</evidence>
<dbReference type="InterPro" id="IPR017871">
    <property type="entry name" value="ABC_transporter-like_CS"/>
</dbReference>
<keyword evidence="6" id="KW-0472">Membrane</keyword>
<keyword evidence="4" id="KW-0067">ATP-binding</keyword>
<evidence type="ECO:0000259" key="7">
    <source>
        <dbReference type="PROSITE" id="PS50893"/>
    </source>
</evidence>
<dbReference type="PANTHER" id="PTHR43875">
    <property type="entry name" value="MALTODEXTRIN IMPORT ATP-BINDING PROTEIN MSMX"/>
    <property type="match status" value="1"/>
</dbReference>
<dbReference type="SUPFAM" id="SSF52540">
    <property type="entry name" value="P-loop containing nucleoside triphosphate hydrolases"/>
    <property type="match status" value="1"/>
</dbReference>
<reference evidence="8 9" key="1">
    <citation type="submission" date="2018-01" db="EMBL/GenBank/DDBJ databases">
        <title>Draft genome sequence of Jiangella sp. GTF31.</title>
        <authorList>
            <person name="Sahin N."/>
            <person name="Ay H."/>
            <person name="Saygin H."/>
        </authorList>
    </citation>
    <scope>NUCLEOTIDE SEQUENCE [LARGE SCALE GENOMIC DNA]</scope>
    <source>
        <strain evidence="8 9">GTF31</strain>
    </source>
</reference>
<dbReference type="InterPro" id="IPR003439">
    <property type="entry name" value="ABC_transporter-like_ATP-bd"/>
</dbReference>
<keyword evidence="5" id="KW-1278">Translocase</keyword>
<dbReference type="EMBL" id="POTW01000042">
    <property type="protein sequence ID" value="PZF82212.1"/>
    <property type="molecule type" value="Genomic_DNA"/>
</dbReference>
<organism evidence="8 9">
    <name type="scientific">Jiangella anatolica</name>
    <dbReference type="NCBI Taxonomy" id="2670374"/>
    <lineage>
        <taxon>Bacteria</taxon>
        <taxon>Bacillati</taxon>
        <taxon>Actinomycetota</taxon>
        <taxon>Actinomycetes</taxon>
        <taxon>Jiangellales</taxon>
        <taxon>Jiangellaceae</taxon>
        <taxon>Jiangella</taxon>
    </lineage>
</organism>
<dbReference type="InterPro" id="IPR008995">
    <property type="entry name" value="Mo/tungstate-bd_C_term_dom"/>
</dbReference>
<dbReference type="GO" id="GO:0140359">
    <property type="term" value="F:ABC-type transporter activity"/>
    <property type="evidence" value="ECO:0007669"/>
    <property type="project" value="UniProtKB-ARBA"/>
</dbReference>
<evidence type="ECO:0000313" key="8">
    <source>
        <dbReference type="EMBL" id="PZF82212.1"/>
    </source>
</evidence>
<dbReference type="SMART" id="SM00382">
    <property type="entry name" value="AAA"/>
    <property type="match status" value="1"/>
</dbReference>
<evidence type="ECO:0000256" key="3">
    <source>
        <dbReference type="ARBA" id="ARBA00022741"/>
    </source>
</evidence>
<dbReference type="Gene3D" id="3.40.50.300">
    <property type="entry name" value="P-loop containing nucleotide triphosphate hydrolases"/>
    <property type="match status" value="1"/>
</dbReference>
<protein>
    <recommendedName>
        <fullName evidence="7">ABC transporter domain-containing protein</fullName>
    </recommendedName>
</protein>
<dbReference type="SUPFAM" id="SSF50331">
    <property type="entry name" value="MOP-like"/>
    <property type="match status" value="1"/>
</dbReference>
<name>A0A2W2B7Y9_9ACTN</name>
<dbReference type="Pfam" id="PF00005">
    <property type="entry name" value="ABC_tran"/>
    <property type="match status" value="1"/>
</dbReference>
<accession>A0A2W2B7Y9</accession>
<proteinExistence type="predicted"/>
<dbReference type="InterPro" id="IPR027417">
    <property type="entry name" value="P-loop_NTPase"/>
</dbReference>
<dbReference type="FunFam" id="3.40.50.300:FF:000042">
    <property type="entry name" value="Maltose/maltodextrin ABC transporter, ATP-binding protein"/>
    <property type="match status" value="1"/>
</dbReference>
<dbReference type="GO" id="GO:0005524">
    <property type="term" value="F:ATP binding"/>
    <property type="evidence" value="ECO:0007669"/>
    <property type="project" value="UniProtKB-KW"/>
</dbReference>
<dbReference type="GO" id="GO:0055052">
    <property type="term" value="C:ATP-binding cassette (ABC) transporter complex, substrate-binding subunit-containing"/>
    <property type="evidence" value="ECO:0007669"/>
    <property type="project" value="TreeGrafter"/>
</dbReference>
<dbReference type="RefSeq" id="WP_111255950.1">
    <property type="nucleotide sequence ID" value="NZ_POTW01000042.1"/>
</dbReference>
<dbReference type="Gene3D" id="2.40.50.140">
    <property type="entry name" value="Nucleic acid-binding proteins"/>
    <property type="match status" value="1"/>
</dbReference>
<dbReference type="GO" id="GO:0016887">
    <property type="term" value="F:ATP hydrolysis activity"/>
    <property type="evidence" value="ECO:0007669"/>
    <property type="project" value="InterPro"/>
</dbReference>
<feature type="domain" description="ABC transporter" evidence="7">
    <location>
        <begin position="22"/>
        <end position="253"/>
    </location>
</feature>
<keyword evidence="2" id="KW-1003">Cell membrane</keyword>
<sequence length="373" mass="39854">MTATSPALSSSVRTETASTPGVTCRNLVKRFPDGTVALDDVDIECPPGGITVLLGPSGCGKTTLLRCVAGLEQPTAGAVLIGGRDVTRVDAGLRGVAMVFQNHALYPDKTAGGNLAFPLKMAGVPKRERVRRVAATAELLHIDGLLERRPSQLSGGQRQRVGIGRALVREPDVLLMDEPFSSLDAELRVEMRAEFLALQRRLGMTTLYVTHDQIEALSLADQLVVLRDGRIEQCAGAEELFRRPATSFVATFLGGMNLLTGTHRDGRLSIPGRPDGLTLPPSLSAPDGVVTVGVRPEDLRPGPGRDDDLSLELTPVLTELLGRERLVHGTFGGLRVKVRLHADIAVGERLIVHASAADLHLFGFDGTRLQEAA</sequence>
<keyword evidence="3" id="KW-0547">Nucleotide-binding</keyword>
<dbReference type="InterPro" id="IPR047641">
    <property type="entry name" value="ABC_transpr_MalK/UgpC-like"/>
</dbReference>
<dbReference type="PANTHER" id="PTHR43875:SF15">
    <property type="entry name" value="TREHALOSE IMPORT ATP-BINDING PROTEIN SUGC"/>
    <property type="match status" value="1"/>
</dbReference>